<sequence>MKMPAYYKRLISIFILLQFSFVSRMQAQSGTWLITGSYTDSTHPAGLKAFKYSFDNKSPVQSDSLDIPNLGYFTISRNGEKIYAVSEDHINGQASIKLILFNKKTGKFLLKDEIETLGKHPVYIDLDSTGKWLAVGYYSSAEIDIIKITNHEMLSTPWKTFQVYGKGIVENRQSSSHVHSVRFSPGNNYLYASDLGGDQLLRYTFQAKTLYDQPIPIKAPDQIKLSPGDGPRHFEFHPKKANILYVLNELSGTVSMFNLDSSLTRSKQKVDSDTISPLPDKGSSQVLASPDGKFLYTANRGNSNNITIYKIDAKTDTLTFMATEPTFGLHPRHFSISKNGKYLAVANSKNNQVVLFSRNNLTGLLTKLPNKIVAWKVACVQFVN</sequence>
<gene>
    <name evidence="4" type="ORF">O3P16_02825</name>
</gene>
<keyword evidence="2" id="KW-0119">Carbohydrate metabolism</keyword>
<dbReference type="PANTHER" id="PTHR30344">
    <property type="entry name" value="6-PHOSPHOGLUCONOLACTONASE-RELATED"/>
    <property type="match status" value="1"/>
</dbReference>
<dbReference type="InterPro" id="IPR050282">
    <property type="entry name" value="Cycloisomerase_2"/>
</dbReference>
<dbReference type="InterPro" id="IPR015943">
    <property type="entry name" value="WD40/YVTN_repeat-like_dom_sf"/>
</dbReference>
<dbReference type="Pfam" id="PF10282">
    <property type="entry name" value="Lactonase"/>
    <property type="match status" value="1"/>
</dbReference>
<dbReference type="InterPro" id="IPR019405">
    <property type="entry name" value="Lactonase_7-beta_prop"/>
</dbReference>
<evidence type="ECO:0000256" key="3">
    <source>
        <dbReference type="SAM" id="SignalP"/>
    </source>
</evidence>
<comment type="caution">
    <text evidence="4">The sequence shown here is derived from an EMBL/GenBank/DDBJ whole genome shotgun (WGS) entry which is preliminary data.</text>
</comment>
<evidence type="ECO:0000313" key="4">
    <source>
        <dbReference type="EMBL" id="MDA3613728.1"/>
    </source>
</evidence>
<keyword evidence="5" id="KW-1185">Reference proteome</keyword>
<reference evidence="4 5" key="1">
    <citation type="submission" date="2022-12" db="EMBL/GenBank/DDBJ databases">
        <title>Chitinophagaceae gen. sp. nov., a new member of the family Chitinophagaceae, isolated from soil in a chemical factory.</title>
        <authorList>
            <person name="Ke Z."/>
        </authorList>
    </citation>
    <scope>NUCLEOTIDE SEQUENCE [LARGE SCALE GENOMIC DNA]</scope>
    <source>
        <strain evidence="4 5">LY-5</strain>
    </source>
</reference>
<protein>
    <submittedName>
        <fullName evidence="4">Lactonase family protein</fullName>
    </submittedName>
</protein>
<evidence type="ECO:0000256" key="1">
    <source>
        <dbReference type="ARBA" id="ARBA00005564"/>
    </source>
</evidence>
<dbReference type="PANTHER" id="PTHR30344:SF1">
    <property type="entry name" value="6-PHOSPHOGLUCONOLACTONASE"/>
    <property type="match status" value="1"/>
</dbReference>
<organism evidence="4 5">
    <name type="scientific">Polluticaenibacter yanchengensis</name>
    <dbReference type="NCBI Taxonomy" id="3014562"/>
    <lineage>
        <taxon>Bacteria</taxon>
        <taxon>Pseudomonadati</taxon>
        <taxon>Bacteroidota</taxon>
        <taxon>Chitinophagia</taxon>
        <taxon>Chitinophagales</taxon>
        <taxon>Chitinophagaceae</taxon>
        <taxon>Polluticaenibacter</taxon>
    </lineage>
</organism>
<dbReference type="RefSeq" id="WP_407030056.1">
    <property type="nucleotide sequence ID" value="NZ_JAQGEF010000002.1"/>
</dbReference>
<dbReference type="Proteomes" id="UP001210231">
    <property type="component" value="Unassembled WGS sequence"/>
</dbReference>
<evidence type="ECO:0000256" key="2">
    <source>
        <dbReference type="ARBA" id="ARBA00022526"/>
    </source>
</evidence>
<dbReference type="SUPFAM" id="SSF51004">
    <property type="entry name" value="C-terminal (heme d1) domain of cytochrome cd1-nitrite reductase"/>
    <property type="match status" value="1"/>
</dbReference>
<keyword evidence="2" id="KW-0313">Glucose metabolism</keyword>
<keyword evidence="3" id="KW-0732">Signal</keyword>
<name>A0ABT4UFW2_9BACT</name>
<feature type="signal peptide" evidence="3">
    <location>
        <begin position="1"/>
        <end position="27"/>
    </location>
</feature>
<evidence type="ECO:0000313" key="5">
    <source>
        <dbReference type="Proteomes" id="UP001210231"/>
    </source>
</evidence>
<dbReference type="EMBL" id="JAQGEF010000002">
    <property type="protein sequence ID" value="MDA3613728.1"/>
    <property type="molecule type" value="Genomic_DNA"/>
</dbReference>
<proteinExistence type="inferred from homology"/>
<feature type="chain" id="PRO_5046626010" evidence="3">
    <location>
        <begin position="28"/>
        <end position="384"/>
    </location>
</feature>
<accession>A0ABT4UFW2</accession>
<dbReference type="InterPro" id="IPR011048">
    <property type="entry name" value="Haem_d1_sf"/>
</dbReference>
<dbReference type="Gene3D" id="2.130.10.10">
    <property type="entry name" value="YVTN repeat-like/Quinoprotein amine dehydrogenase"/>
    <property type="match status" value="1"/>
</dbReference>
<comment type="similarity">
    <text evidence="1">Belongs to the cycloisomerase 2 family.</text>
</comment>